<evidence type="ECO:0000259" key="2">
    <source>
        <dbReference type="PROSITE" id="PS50943"/>
    </source>
</evidence>
<evidence type="ECO:0000313" key="4">
    <source>
        <dbReference type="Proteomes" id="UP000005092"/>
    </source>
</evidence>
<sequence>MSFNPSILQKLIEARGLSVAEASYAAGMSAKKLQSTIAGENTPTKNQIINLAERLAVPPHAFFMSDYDASPSQIIDFRAARSAALKYGKDAHRFQHIIEIRNFLAALYKRLDWDAPESLFNIDLHSNPEQFAASVNQLLQLSKIRQETNTKSDFYKLFRSRVEELGIYVIQDHNFSPEIDGFAMYHESFTSNLIFVNSAKRNHGVKSFTLAHELSHIFGKRSAITNNYQYDNDIETFANDFAASLLIPRDELIEVINNKRFHFFDYNVAVSSATRLSDIFKTSISAMLVRLAKLGYADNNYPSRFIAGFGKDSFLDSQKPPGGGGKNGPDPGVIDLAYLGSRAVSVLTSALAQGLTTQFEIFENTGLSKKRIDGLMTIAKEKSLVKESPHAIAF</sequence>
<dbReference type="InterPro" id="IPR052345">
    <property type="entry name" value="Rad_response_metalloprotease"/>
</dbReference>
<dbReference type="GO" id="GO:0003677">
    <property type="term" value="F:DNA binding"/>
    <property type="evidence" value="ECO:0007669"/>
    <property type="project" value="InterPro"/>
</dbReference>
<feature type="domain" description="HTH cro/C1-type" evidence="2">
    <location>
        <begin position="8"/>
        <end position="62"/>
    </location>
</feature>
<dbReference type="InterPro" id="IPR010982">
    <property type="entry name" value="Lambda_DNA-bd_dom_sf"/>
</dbReference>
<dbReference type="RefSeq" id="WP_003593848.1">
    <property type="nucleotide sequence ID" value="NZ_JH719381.1"/>
</dbReference>
<dbReference type="Proteomes" id="UP000005092">
    <property type="component" value="Unassembled WGS sequence"/>
</dbReference>
<dbReference type="EMBL" id="JH719381">
    <property type="protein sequence ID" value="EJB07926.1"/>
    <property type="molecule type" value="Genomic_DNA"/>
</dbReference>
<accession>I9XFM3</accession>
<proteinExistence type="inferred from homology"/>
<reference evidence="3 4" key="1">
    <citation type="submission" date="2012-02" db="EMBL/GenBank/DDBJ databases">
        <title>Improved High-Quality Draft Sequence of Rhizobium leguminosarum bv. trifolii WSM597.</title>
        <authorList>
            <consortium name="US DOE Joint Genome Institute"/>
            <person name="Lucas S."/>
            <person name="Han J."/>
            <person name="Lapidus A."/>
            <person name="Cheng J.-F."/>
            <person name="Goodwin L."/>
            <person name="Pitluck S."/>
            <person name="Peters L."/>
            <person name="Ovchinnikova G."/>
            <person name="Held B."/>
            <person name="Detter J.C."/>
            <person name="Han C."/>
            <person name="Tapia R."/>
            <person name="Land M."/>
            <person name="Hauser L."/>
            <person name="Kyrpides N."/>
            <person name="Ivanova N."/>
            <person name="Pagani I."/>
            <person name="Brau L."/>
            <person name="Yates R."/>
            <person name="O'Hara G."/>
            <person name="Rui T."/>
            <person name="Howieson J."/>
            <person name="Reeve W."/>
            <person name="Woyke T."/>
        </authorList>
    </citation>
    <scope>NUCLEOTIDE SEQUENCE [LARGE SCALE GENOMIC DNA]</scope>
    <source>
        <strain evidence="3 4">WSM597</strain>
    </source>
</reference>
<protein>
    <submittedName>
        <fullName evidence="3">Putative Zn peptidase</fullName>
    </submittedName>
</protein>
<dbReference type="InterPro" id="IPR010359">
    <property type="entry name" value="IrrE_HExxH"/>
</dbReference>
<dbReference type="CDD" id="cd00093">
    <property type="entry name" value="HTH_XRE"/>
    <property type="match status" value="1"/>
</dbReference>
<name>I9XFM3_RHILT</name>
<organism evidence="3 4">
    <name type="scientific">Rhizobium leguminosarum bv. trifolii WSM597</name>
    <dbReference type="NCBI Taxonomy" id="754764"/>
    <lineage>
        <taxon>Bacteria</taxon>
        <taxon>Pseudomonadati</taxon>
        <taxon>Pseudomonadota</taxon>
        <taxon>Alphaproteobacteria</taxon>
        <taxon>Hyphomicrobiales</taxon>
        <taxon>Rhizobiaceae</taxon>
        <taxon>Rhizobium/Agrobacterium group</taxon>
        <taxon>Rhizobium</taxon>
    </lineage>
</organism>
<dbReference type="PROSITE" id="PS50943">
    <property type="entry name" value="HTH_CROC1"/>
    <property type="match status" value="1"/>
</dbReference>
<comment type="similarity">
    <text evidence="1">Belongs to the short-chain fatty acyl-CoA assimilation regulator (ScfR) family.</text>
</comment>
<evidence type="ECO:0000313" key="3">
    <source>
        <dbReference type="EMBL" id="EJB07926.1"/>
    </source>
</evidence>
<dbReference type="OrthoDB" id="9796786at2"/>
<dbReference type="InterPro" id="IPR001387">
    <property type="entry name" value="Cro/C1-type_HTH"/>
</dbReference>
<dbReference type="PANTHER" id="PTHR43236:SF1">
    <property type="entry name" value="BLL7220 PROTEIN"/>
    <property type="match status" value="1"/>
</dbReference>
<dbReference type="HOGENOM" id="CLU_699946_0_0_5"/>
<dbReference type="Gene3D" id="1.10.10.2910">
    <property type="match status" value="1"/>
</dbReference>
<dbReference type="SUPFAM" id="SSF47413">
    <property type="entry name" value="lambda repressor-like DNA-binding domains"/>
    <property type="match status" value="1"/>
</dbReference>
<dbReference type="Gene3D" id="1.10.260.40">
    <property type="entry name" value="lambda repressor-like DNA-binding domains"/>
    <property type="match status" value="1"/>
</dbReference>
<evidence type="ECO:0000256" key="1">
    <source>
        <dbReference type="ARBA" id="ARBA00007227"/>
    </source>
</evidence>
<dbReference type="AlphaFoldDB" id="I9XFM3"/>
<gene>
    <name evidence="3" type="ORF">Rleg9DRAFT_6949</name>
</gene>
<dbReference type="Pfam" id="PF06114">
    <property type="entry name" value="Peptidase_M78"/>
    <property type="match status" value="1"/>
</dbReference>
<dbReference type="PANTHER" id="PTHR43236">
    <property type="entry name" value="ANTITOXIN HIGA1"/>
    <property type="match status" value="1"/>
</dbReference>